<feature type="region of interest" description="Disordered" evidence="1">
    <location>
        <begin position="973"/>
        <end position="1069"/>
    </location>
</feature>
<feature type="compositionally biased region" description="Pro residues" evidence="1">
    <location>
        <begin position="894"/>
        <end position="904"/>
    </location>
</feature>
<evidence type="ECO:0000313" key="3">
    <source>
        <dbReference type="Proteomes" id="UP000308652"/>
    </source>
</evidence>
<feature type="compositionally biased region" description="Low complexity" evidence="1">
    <location>
        <begin position="699"/>
        <end position="718"/>
    </location>
</feature>
<feature type="compositionally biased region" description="Pro residues" evidence="1">
    <location>
        <begin position="107"/>
        <end position="121"/>
    </location>
</feature>
<feature type="compositionally biased region" description="Pro residues" evidence="1">
    <location>
        <begin position="930"/>
        <end position="945"/>
    </location>
</feature>
<dbReference type="Proteomes" id="UP000308652">
    <property type="component" value="Unassembled WGS sequence"/>
</dbReference>
<proteinExistence type="predicted"/>
<keyword evidence="3" id="KW-1185">Reference proteome</keyword>
<feature type="compositionally biased region" description="Polar residues" evidence="1">
    <location>
        <begin position="208"/>
        <end position="225"/>
    </location>
</feature>
<feature type="compositionally biased region" description="Pro residues" evidence="1">
    <location>
        <begin position="780"/>
        <end position="802"/>
    </location>
</feature>
<feature type="compositionally biased region" description="Polar residues" evidence="1">
    <location>
        <begin position="498"/>
        <end position="508"/>
    </location>
</feature>
<feature type="compositionally biased region" description="Polar residues" evidence="1">
    <location>
        <begin position="428"/>
        <end position="466"/>
    </location>
</feature>
<feature type="compositionally biased region" description="Low complexity" evidence="1">
    <location>
        <begin position="404"/>
        <end position="424"/>
    </location>
</feature>
<feature type="compositionally biased region" description="Polar residues" evidence="1">
    <location>
        <begin position="48"/>
        <end position="69"/>
    </location>
</feature>
<reference evidence="2 3" key="1">
    <citation type="journal article" date="2019" name="Nat. Ecol. Evol.">
        <title>Megaphylogeny resolves global patterns of mushroom evolution.</title>
        <authorList>
            <person name="Varga T."/>
            <person name="Krizsan K."/>
            <person name="Foldi C."/>
            <person name="Dima B."/>
            <person name="Sanchez-Garcia M."/>
            <person name="Sanchez-Ramirez S."/>
            <person name="Szollosi G.J."/>
            <person name="Szarkandi J.G."/>
            <person name="Papp V."/>
            <person name="Albert L."/>
            <person name="Andreopoulos W."/>
            <person name="Angelini C."/>
            <person name="Antonin V."/>
            <person name="Barry K.W."/>
            <person name="Bougher N.L."/>
            <person name="Buchanan P."/>
            <person name="Buyck B."/>
            <person name="Bense V."/>
            <person name="Catcheside P."/>
            <person name="Chovatia M."/>
            <person name="Cooper J."/>
            <person name="Damon W."/>
            <person name="Desjardin D."/>
            <person name="Finy P."/>
            <person name="Geml J."/>
            <person name="Haridas S."/>
            <person name="Hughes K."/>
            <person name="Justo A."/>
            <person name="Karasinski D."/>
            <person name="Kautmanova I."/>
            <person name="Kiss B."/>
            <person name="Kocsube S."/>
            <person name="Kotiranta H."/>
            <person name="LaButti K.M."/>
            <person name="Lechner B.E."/>
            <person name="Liimatainen K."/>
            <person name="Lipzen A."/>
            <person name="Lukacs Z."/>
            <person name="Mihaltcheva S."/>
            <person name="Morgado L.N."/>
            <person name="Niskanen T."/>
            <person name="Noordeloos M.E."/>
            <person name="Ohm R.A."/>
            <person name="Ortiz-Santana B."/>
            <person name="Ovrebo C."/>
            <person name="Racz N."/>
            <person name="Riley R."/>
            <person name="Savchenko A."/>
            <person name="Shiryaev A."/>
            <person name="Soop K."/>
            <person name="Spirin V."/>
            <person name="Szebenyi C."/>
            <person name="Tomsovsky M."/>
            <person name="Tulloss R.E."/>
            <person name="Uehling J."/>
            <person name="Grigoriev I.V."/>
            <person name="Vagvolgyi C."/>
            <person name="Papp T."/>
            <person name="Martin F.M."/>
            <person name="Miettinen O."/>
            <person name="Hibbett D.S."/>
            <person name="Nagy L.G."/>
        </authorList>
    </citation>
    <scope>NUCLEOTIDE SEQUENCE [LARGE SCALE GENOMIC DNA]</scope>
    <source>
        <strain evidence="2 3">CBS 166.37</strain>
    </source>
</reference>
<name>A0A5C3M409_9AGAR</name>
<feature type="compositionally biased region" description="Low complexity" evidence="1">
    <location>
        <begin position="572"/>
        <end position="589"/>
    </location>
</feature>
<feature type="region of interest" description="Disordered" evidence="1">
    <location>
        <begin position="547"/>
        <end position="591"/>
    </location>
</feature>
<dbReference type="EMBL" id="ML213598">
    <property type="protein sequence ID" value="TFK39960.1"/>
    <property type="molecule type" value="Genomic_DNA"/>
</dbReference>
<organism evidence="2 3">
    <name type="scientific">Crucibulum laeve</name>
    <dbReference type="NCBI Taxonomy" id="68775"/>
    <lineage>
        <taxon>Eukaryota</taxon>
        <taxon>Fungi</taxon>
        <taxon>Dikarya</taxon>
        <taxon>Basidiomycota</taxon>
        <taxon>Agaricomycotina</taxon>
        <taxon>Agaricomycetes</taxon>
        <taxon>Agaricomycetidae</taxon>
        <taxon>Agaricales</taxon>
        <taxon>Agaricineae</taxon>
        <taxon>Nidulariaceae</taxon>
        <taxon>Crucibulum</taxon>
    </lineage>
</organism>
<feature type="region of interest" description="Disordered" evidence="1">
    <location>
        <begin position="1"/>
        <end position="228"/>
    </location>
</feature>
<feature type="compositionally biased region" description="Low complexity" evidence="1">
    <location>
        <begin position="759"/>
        <end position="773"/>
    </location>
</feature>
<sequence length="1069" mass="111582">MDDPWANAWGEPAKPPLSHKPSTDSWNPSPIPLSAVHDEQEADLAMPSWSTGAGIQWDEPTNTNDTSLWSRDPIAATAAWVPEPSPYDNISIGKSSAKSSISERTPSPLPEEPHPSPPPRSASPVHEEEPPTRDSPIQVPADLPSFSATSSLSTQSSPASFHSAPDSPDAFGTFETALHLDEVDEEESWAPSNAAFSLPSADADAWGTTWSAPDSAATVESTSTEPVDEWEAAKTQKERQDRHVPPELLASILQQVDELTNDLWPKEESIGEQVELNRQSDLSESLGLTTVVNRIIPQDLTLSPLPQFSKSFTSKSTMDALRLTRHLPITRLSPMAMYMASKGSTSWEAAVKSRSEAEDVTPVGWRVIEKTNGDASPADDGKKKAGGGILSFFGRKAVASEAGSAISRPPSTPPAATAAKSGTPRGSVDSTRSAAVPSGTNSARGSISSPTTASFASTKAPEQSTPAIPPPTVQPDIPREPTPPPSAVSRFLGRFSRGKSSGNTSRNSLALSTDDLEFLSDIVPSANDDEEHGNDASLDALKNMIESSPLPTKLPPPLAPPPKAPPLPRPSLTPARTSSSTRSSGFSSPVKQVIAQSTTTTNDNFMSFFDTQALEPTPAAATPSPIQPPPNAPISLSRPLSPTIPTFTTPPILSMAPTPAAPAPKREQSDFLSLVGNTPTTEDDAWASFDFEPPPAPAPTSAATSRSASARTSRAHTPALPPKRTVTAIMSNSPSASVSPSIPPLSAFGFPGPPPPGSRPQHSRAGSSSASASAGGGIAPLPPPPASRARTPLPPPLAPAPAPATSENDNDEFADFLSSPAQASAPYPSFDSSFSSTSSASFVKDSNSISFDDFDDFVTSPLRTPSPPRLPAKPVASAFRPPPLPPIQVGAASPPKPQPKPSPPRRASRAADHSRTLSLMEVAAARGKWPAPPSPLPEAIPPPEPAGNTHVSGFDIFNEGSAMQAQQANAMANFTSTPSPPPGFSKNGSFGVPKPTQQWGFPPPNTSVMQPSPRATSPAASSLLSAPDGLFANQPQIQASRSPAPSSTPTSQKKSGGLSAQDLSFFEGL</sequence>
<feature type="compositionally biased region" description="Low complexity" evidence="1">
    <location>
        <begin position="731"/>
        <end position="750"/>
    </location>
</feature>
<feature type="compositionally biased region" description="Pro residues" evidence="1">
    <location>
        <begin position="552"/>
        <end position="571"/>
    </location>
</feature>
<gene>
    <name evidence="2" type="ORF">BDQ12DRAFT_681529</name>
</gene>
<dbReference type="OrthoDB" id="3262497at2759"/>
<dbReference type="STRING" id="68775.A0A5C3M409"/>
<feature type="compositionally biased region" description="Low complexity" evidence="1">
    <location>
        <begin position="1038"/>
        <end position="1055"/>
    </location>
</feature>
<feature type="compositionally biased region" description="Low complexity" evidence="1">
    <location>
        <begin position="90"/>
        <end position="102"/>
    </location>
</feature>
<feature type="compositionally biased region" description="Low complexity" evidence="1">
    <location>
        <begin position="633"/>
        <end position="654"/>
    </location>
</feature>
<feature type="compositionally biased region" description="Low complexity" evidence="1">
    <location>
        <begin position="143"/>
        <end position="161"/>
    </location>
</feature>
<feature type="region of interest" description="Disordered" evidence="1">
    <location>
        <begin position="403"/>
        <end position="508"/>
    </location>
</feature>
<feature type="region of interest" description="Disordered" evidence="1">
    <location>
        <begin position="616"/>
        <end position="954"/>
    </location>
</feature>
<feature type="compositionally biased region" description="Low complexity" evidence="1">
    <location>
        <begin position="1011"/>
        <end position="1027"/>
    </location>
</feature>
<accession>A0A5C3M409</accession>
<evidence type="ECO:0000313" key="2">
    <source>
        <dbReference type="EMBL" id="TFK39960.1"/>
    </source>
</evidence>
<dbReference type="AlphaFoldDB" id="A0A5C3M409"/>
<feature type="compositionally biased region" description="Low complexity" evidence="1">
    <location>
        <begin position="818"/>
        <end position="863"/>
    </location>
</feature>
<evidence type="ECO:0000256" key="1">
    <source>
        <dbReference type="SAM" id="MobiDB-lite"/>
    </source>
</evidence>
<protein>
    <submittedName>
        <fullName evidence="2">Uncharacterized protein</fullName>
    </submittedName>
</protein>